<keyword evidence="3 6" id="KW-0812">Transmembrane</keyword>
<feature type="transmembrane region" description="Helical" evidence="6">
    <location>
        <begin position="69"/>
        <end position="93"/>
    </location>
</feature>
<dbReference type="GO" id="GO:0015123">
    <property type="term" value="F:acetate transmembrane transporter activity"/>
    <property type="evidence" value="ECO:0007669"/>
    <property type="project" value="TreeGrafter"/>
</dbReference>
<evidence type="ECO:0000313" key="9">
    <source>
        <dbReference type="Proteomes" id="UP000663864"/>
    </source>
</evidence>
<feature type="transmembrane region" description="Helical" evidence="6">
    <location>
        <begin position="161"/>
        <end position="179"/>
    </location>
</feature>
<evidence type="ECO:0000256" key="1">
    <source>
        <dbReference type="ARBA" id="ARBA00004141"/>
    </source>
</evidence>
<dbReference type="InterPro" id="IPR000791">
    <property type="entry name" value="Gpr1/Fun34/SatP-like"/>
</dbReference>
<dbReference type="AlphaFoldDB" id="A0A814TM32"/>
<evidence type="ECO:0000256" key="5">
    <source>
        <dbReference type="ARBA" id="ARBA00023136"/>
    </source>
</evidence>
<proteinExistence type="inferred from homology"/>
<dbReference type="Pfam" id="PF01184">
    <property type="entry name" value="Gpr1_Fun34_YaaH"/>
    <property type="match status" value="1"/>
</dbReference>
<evidence type="ECO:0000256" key="6">
    <source>
        <dbReference type="SAM" id="Phobius"/>
    </source>
</evidence>
<feature type="transmembrane region" description="Helical" evidence="6">
    <location>
        <begin position="215"/>
        <end position="236"/>
    </location>
</feature>
<organism evidence="7 9">
    <name type="scientific">Rotaria sordida</name>
    <dbReference type="NCBI Taxonomy" id="392033"/>
    <lineage>
        <taxon>Eukaryota</taxon>
        <taxon>Metazoa</taxon>
        <taxon>Spiralia</taxon>
        <taxon>Gnathifera</taxon>
        <taxon>Rotifera</taxon>
        <taxon>Eurotatoria</taxon>
        <taxon>Bdelloidea</taxon>
        <taxon>Philodinida</taxon>
        <taxon>Philodinidae</taxon>
        <taxon>Rotaria</taxon>
    </lineage>
</organism>
<comment type="subcellular location">
    <subcellularLocation>
        <location evidence="1">Membrane</location>
        <topology evidence="1">Multi-pass membrane protein</topology>
    </subcellularLocation>
</comment>
<dbReference type="EMBL" id="CAJNOT010001202">
    <property type="protein sequence ID" value="CAF1163161.1"/>
    <property type="molecule type" value="Genomic_DNA"/>
</dbReference>
<dbReference type="InterPro" id="IPR051633">
    <property type="entry name" value="AceTr"/>
</dbReference>
<evidence type="ECO:0000256" key="3">
    <source>
        <dbReference type="ARBA" id="ARBA00022692"/>
    </source>
</evidence>
<gene>
    <name evidence="8" type="ORF">JBS370_LOCUS17326</name>
    <name evidence="7" type="ORF">ZHD862_LOCUS20799</name>
</gene>
<keyword evidence="5 6" id="KW-0472">Membrane</keyword>
<dbReference type="PANTHER" id="PTHR31123">
    <property type="entry name" value="ACCUMULATION OF DYADS PROTEIN 2-RELATED"/>
    <property type="match status" value="1"/>
</dbReference>
<accession>A0A814TM32</accession>
<dbReference type="Proteomes" id="UP000663836">
    <property type="component" value="Unassembled WGS sequence"/>
</dbReference>
<dbReference type="PANTHER" id="PTHR31123:SF1">
    <property type="entry name" value="ACCUMULATION OF DYADS PROTEIN 2-RELATED"/>
    <property type="match status" value="1"/>
</dbReference>
<dbReference type="GO" id="GO:0005886">
    <property type="term" value="C:plasma membrane"/>
    <property type="evidence" value="ECO:0007669"/>
    <property type="project" value="TreeGrafter"/>
</dbReference>
<feature type="transmembrane region" description="Helical" evidence="6">
    <location>
        <begin position="186"/>
        <end position="209"/>
    </location>
</feature>
<evidence type="ECO:0000256" key="2">
    <source>
        <dbReference type="ARBA" id="ARBA00005587"/>
    </source>
</evidence>
<feature type="transmembrane region" description="Helical" evidence="6">
    <location>
        <begin position="99"/>
        <end position="118"/>
    </location>
</feature>
<dbReference type="Proteomes" id="UP000663864">
    <property type="component" value="Unassembled WGS sequence"/>
</dbReference>
<sequence length="251" mass="27115">MSKLATISPETEPFVSQPTETTIIPIKGSPINVHHSSGSVIISNEHFQELLSRIGNLTRTQPGIANPGALGLGAFALTTFMLSVFNAGSYLISDKLEPVVLPVALFYGGLAQFLAGMWEFKLNNTFGATAFTSYGAFWMSFAGYVHFILPQIKEVGNARKATGLFLLAWFIFTIIMNVAASRTSKFLFIVFTALNITFLLLIIGNLAGITLFINIGGWFGIITAFIAWYGCAAIVINSTFKKSLLPLGVSA</sequence>
<evidence type="ECO:0000313" key="7">
    <source>
        <dbReference type="EMBL" id="CAF1163161.1"/>
    </source>
</evidence>
<dbReference type="NCBIfam" id="NF038013">
    <property type="entry name" value="AceTr_1"/>
    <property type="match status" value="1"/>
</dbReference>
<dbReference type="EMBL" id="CAJOBD010001841">
    <property type="protein sequence ID" value="CAF3835518.1"/>
    <property type="molecule type" value="Genomic_DNA"/>
</dbReference>
<feature type="transmembrane region" description="Helical" evidence="6">
    <location>
        <begin position="130"/>
        <end position="149"/>
    </location>
</feature>
<reference evidence="7" key="1">
    <citation type="submission" date="2021-02" db="EMBL/GenBank/DDBJ databases">
        <authorList>
            <person name="Nowell W R."/>
        </authorList>
    </citation>
    <scope>NUCLEOTIDE SEQUENCE</scope>
</reference>
<evidence type="ECO:0000313" key="8">
    <source>
        <dbReference type="EMBL" id="CAF3835518.1"/>
    </source>
</evidence>
<evidence type="ECO:0000256" key="4">
    <source>
        <dbReference type="ARBA" id="ARBA00022989"/>
    </source>
</evidence>
<keyword evidence="4 6" id="KW-1133">Transmembrane helix</keyword>
<comment type="similarity">
    <text evidence="2">Belongs to the acetate uptake transporter (AceTr) (TC 2.A.96) family.</text>
</comment>
<name>A0A814TM32_9BILA</name>
<protein>
    <submittedName>
        <fullName evidence="7">Uncharacterized protein</fullName>
    </submittedName>
</protein>
<comment type="caution">
    <text evidence="7">The sequence shown here is derived from an EMBL/GenBank/DDBJ whole genome shotgun (WGS) entry which is preliminary data.</text>
</comment>